<sequence length="559" mass="61848">MLRAIQLKPSPLFPPGPSVPFKDLLNSCPSMSSLQCIHVQFLIHGLSNHLALTTKLISLASMLSQSMCYARKLFDALPQPDSFSWNSLIRGYADLGPCTEVPLLYKEMHHQGLSPDHFTFPFVVRSCAVLTALQEGKQVHCNVIKHGFHSNVYVQSSLITMYACSGEIRDSETIFDGLEMRNIVSWTAMVACYAQNGAYEKALAVFRWMVASRVQPNEVTLVSVLPACEGIEHLPSGKSIHAMVIKSGLRLYLPLVNALIAMYGKCGNTDSARQLFEGMEFRSLVSWNTMIAMFEQSGYGGKAIKLFRRMLTEKVRFDSVTLVSVISACTGLGALDTGKWVHELARSKGLESDVRIGNALLDMYAKCGSLECARNVFTRLTSRDVVSWSAIIGAYATHGQAEDVLELFSQMNAEGVKPNSFTFTSVLAACSHSGLVEEGVMHFDSMRRDYGITPTIEHCACLVDLLGRAGQLNEALEFIRRMPVKPDSGIWGALLGACRIHGNVELAELVAQELFQLDPHNVTFYVLMSNIYAEAGRWEDAARFEENDDEAGFEKDPWV</sequence>
<evidence type="ECO:0000313" key="2">
    <source>
        <dbReference type="Proteomes" id="UP000827976"/>
    </source>
</evidence>
<protein>
    <submittedName>
        <fullName evidence="1">TPR-like protein</fullName>
    </submittedName>
</protein>
<comment type="caution">
    <text evidence="1">The sequence shown here is derived from an EMBL/GenBank/DDBJ whole genome shotgun (WGS) entry which is preliminary data.</text>
</comment>
<keyword evidence="2" id="KW-1185">Reference proteome</keyword>
<reference evidence="2" key="1">
    <citation type="journal article" date="2022" name="Nat. Commun.">
        <title>Chromosome evolution and the genetic basis of agronomically important traits in greater yam.</title>
        <authorList>
            <person name="Bredeson J.V."/>
            <person name="Lyons J.B."/>
            <person name="Oniyinde I.O."/>
            <person name="Okereke N.R."/>
            <person name="Kolade O."/>
            <person name="Nnabue I."/>
            <person name="Nwadili C.O."/>
            <person name="Hribova E."/>
            <person name="Parker M."/>
            <person name="Nwogha J."/>
            <person name="Shu S."/>
            <person name="Carlson J."/>
            <person name="Kariba R."/>
            <person name="Muthemba S."/>
            <person name="Knop K."/>
            <person name="Barton G.J."/>
            <person name="Sherwood A.V."/>
            <person name="Lopez-Montes A."/>
            <person name="Asiedu R."/>
            <person name="Jamnadass R."/>
            <person name="Muchugi A."/>
            <person name="Goodstein D."/>
            <person name="Egesi C.N."/>
            <person name="Featherston J."/>
            <person name="Asfaw A."/>
            <person name="Simpson G.G."/>
            <person name="Dolezel J."/>
            <person name="Hendre P.S."/>
            <person name="Van Deynze A."/>
            <person name="Kumar P.L."/>
            <person name="Obidiegwu J.E."/>
            <person name="Bhattacharjee R."/>
            <person name="Rokhsar D.S."/>
        </authorList>
    </citation>
    <scope>NUCLEOTIDE SEQUENCE [LARGE SCALE GENOMIC DNA]</scope>
    <source>
        <strain evidence="2">cv. TDa95/00328</strain>
    </source>
</reference>
<name>A0ACB7W7S3_DIOAL</name>
<dbReference type="EMBL" id="CM037015">
    <property type="protein sequence ID" value="KAH7683719.1"/>
    <property type="molecule type" value="Genomic_DNA"/>
</dbReference>
<evidence type="ECO:0000313" key="1">
    <source>
        <dbReference type="EMBL" id="KAH7683719.1"/>
    </source>
</evidence>
<proteinExistence type="predicted"/>
<gene>
    <name evidence="1" type="ORF">IHE45_05G201500</name>
</gene>
<organism evidence="1 2">
    <name type="scientific">Dioscorea alata</name>
    <name type="common">Purple yam</name>
    <dbReference type="NCBI Taxonomy" id="55571"/>
    <lineage>
        <taxon>Eukaryota</taxon>
        <taxon>Viridiplantae</taxon>
        <taxon>Streptophyta</taxon>
        <taxon>Embryophyta</taxon>
        <taxon>Tracheophyta</taxon>
        <taxon>Spermatophyta</taxon>
        <taxon>Magnoliopsida</taxon>
        <taxon>Liliopsida</taxon>
        <taxon>Dioscoreales</taxon>
        <taxon>Dioscoreaceae</taxon>
        <taxon>Dioscorea</taxon>
    </lineage>
</organism>
<dbReference type="Proteomes" id="UP000827976">
    <property type="component" value="Chromosome 5"/>
</dbReference>
<accession>A0ACB7W7S3</accession>